<dbReference type="AlphaFoldDB" id="A0A0A9B8S1"/>
<accession>A0A0A9B8S1</accession>
<protein>
    <submittedName>
        <fullName evidence="1">Uncharacterized protein</fullName>
    </submittedName>
</protein>
<dbReference type="EMBL" id="GBRH01237506">
    <property type="protein sequence ID" value="JAD60389.1"/>
    <property type="molecule type" value="Transcribed_RNA"/>
</dbReference>
<sequence>MYNAVLLVYLFSSSLAICSMILSSLLNVIFIVALDSTTFIYYCLCDKI</sequence>
<organism evidence="1">
    <name type="scientific">Arundo donax</name>
    <name type="common">Giant reed</name>
    <name type="synonym">Donax arundinaceus</name>
    <dbReference type="NCBI Taxonomy" id="35708"/>
    <lineage>
        <taxon>Eukaryota</taxon>
        <taxon>Viridiplantae</taxon>
        <taxon>Streptophyta</taxon>
        <taxon>Embryophyta</taxon>
        <taxon>Tracheophyta</taxon>
        <taxon>Spermatophyta</taxon>
        <taxon>Magnoliopsida</taxon>
        <taxon>Liliopsida</taxon>
        <taxon>Poales</taxon>
        <taxon>Poaceae</taxon>
        <taxon>PACMAD clade</taxon>
        <taxon>Arundinoideae</taxon>
        <taxon>Arundineae</taxon>
        <taxon>Arundo</taxon>
    </lineage>
</organism>
<evidence type="ECO:0000313" key="1">
    <source>
        <dbReference type="EMBL" id="JAD60389.1"/>
    </source>
</evidence>
<reference evidence="1" key="2">
    <citation type="journal article" date="2015" name="Data Brief">
        <title>Shoot transcriptome of the giant reed, Arundo donax.</title>
        <authorList>
            <person name="Barrero R.A."/>
            <person name="Guerrero F.D."/>
            <person name="Moolhuijzen P."/>
            <person name="Goolsby J.A."/>
            <person name="Tidwell J."/>
            <person name="Bellgard S.E."/>
            <person name="Bellgard M.I."/>
        </authorList>
    </citation>
    <scope>NUCLEOTIDE SEQUENCE</scope>
    <source>
        <tissue evidence="1">Shoot tissue taken approximately 20 cm above the soil surface</tissue>
    </source>
</reference>
<reference evidence="1" key="1">
    <citation type="submission" date="2014-09" db="EMBL/GenBank/DDBJ databases">
        <authorList>
            <person name="Magalhaes I.L.F."/>
            <person name="Oliveira U."/>
            <person name="Santos F.R."/>
            <person name="Vidigal T.H.D.A."/>
            <person name="Brescovit A.D."/>
            <person name="Santos A.J."/>
        </authorList>
    </citation>
    <scope>NUCLEOTIDE SEQUENCE</scope>
    <source>
        <tissue evidence="1">Shoot tissue taken approximately 20 cm above the soil surface</tissue>
    </source>
</reference>
<name>A0A0A9B8S1_ARUDO</name>
<proteinExistence type="predicted"/>